<comment type="caution">
    <text evidence="2">The sequence shown here is derived from an EMBL/GenBank/DDBJ whole genome shotgun (WGS) entry which is preliminary data.</text>
</comment>
<accession>A0A1X2GL76</accession>
<dbReference type="GO" id="GO:0005840">
    <property type="term" value="C:ribosome"/>
    <property type="evidence" value="ECO:0007669"/>
    <property type="project" value="UniProtKB-KW"/>
</dbReference>
<dbReference type="InterPro" id="IPR028364">
    <property type="entry name" value="Ribosomal_uL1/biogenesis"/>
</dbReference>
<protein>
    <submittedName>
        <fullName evidence="2">Ribosomal protein L1</fullName>
    </submittedName>
</protein>
<proteinExistence type="predicted"/>
<sequence>MVAPKQKHLDYKQAEKAIKAIKEYTDKENEDSLLSNQQGLWVNIKLAKMTDVQPDRQISIPVPHCTLADDAEVCFIPIDQPKVYEEKVKEMKLPRNVTVLSGKQFREKYGRFEAKRLACQQYAHFLLDAALATKLHNMFGKTFQKANRSPVLVKVVEAKNKMIDATELEKNIKQGINTVVYDQTPSDLKACRFGHTDMSIKELVANLKAVMAQLEKDIAWDYVQNVSIRVESGDSLPVYCCVPGTWLLKDAESSTEKIVKKAAKAVQEKKETKKPAAKAAKSVAKKADVKPAAKPTTRAAATKQTKNVKTPKQITKKKVTKK</sequence>
<keyword evidence="2" id="KW-0687">Ribonucleoprotein</keyword>
<dbReference type="AlphaFoldDB" id="A0A1X2GL76"/>
<dbReference type="Gene3D" id="3.40.50.790">
    <property type="match status" value="1"/>
</dbReference>
<keyword evidence="2" id="KW-0689">Ribosomal protein</keyword>
<evidence type="ECO:0000256" key="1">
    <source>
        <dbReference type="SAM" id="MobiDB-lite"/>
    </source>
</evidence>
<name>A0A1X2GL76_9FUNG</name>
<dbReference type="InterPro" id="IPR016095">
    <property type="entry name" value="Ribosomal_uL1_3-a/b-sand"/>
</dbReference>
<feature type="region of interest" description="Disordered" evidence="1">
    <location>
        <begin position="265"/>
        <end position="322"/>
    </location>
</feature>
<dbReference type="InterPro" id="IPR023674">
    <property type="entry name" value="Ribosomal_uL1-like"/>
</dbReference>
<feature type="compositionally biased region" description="Low complexity" evidence="1">
    <location>
        <begin position="292"/>
        <end position="313"/>
    </location>
</feature>
<dbReference type="EMBL" id="MCGT01000010">
    <property type="protein sequence ID" value="ORX56413.1"/>
    <property type="molecule type" value="Genomic_DNA"/>
</dbReference>
<dbReference type="OrthoDB" id="10251727at2759"/>
<evidence type="ECO:0000313" key="3">
    <source>
        <dbReference type="Proteomes" id="UP000242146"/>
    </source>
</evidence>
<keyword evidence="3" id="KW-1185">Reference proteome</keyword>
<organism evidence="2 3">
    <name type="scientific">Hesseltinella vesiculosa</name>
    <dbReference type="NCBI Taxonomy" id="101127"/>
    <lineage>
        <taxon>Eukaryota</taxon>
        <taxon>Fungi</taxon>
        <taxon>Fungi incertae sedis</taxon>
        <taxon>Mucoromycota</taxon>
        <taxon>Mucoromycotina</taxon>
        <taxon>Mucoromycetes</taxon>
        <taxon>Mucorales</taxon>
        <taxon>Cunninghamellaceae</taxon>
        <taxon>Hesseltinella</taxon>
    </lineage>
</organism>
<dbReference type="STRING" id="101127.A0A1X2GL76"/>
<dbReference type="Pfam" id="PF00687">
    <property type="entry name" value="Ribosomal_L1"/>
    <property type="match status" value="1"/>
</dbReference>
<reference evidence="2 3" key="1">
    <citation type="submission" date="2016-07" db="EMBL/GenBank/DDBJ databases">
        <title>Pervasive Adenine N6-methylation of Active Genes in Fungi.</title>
        <authorList>
            <consortium name="DOE Joint Genome Institute"/>
            <person name="Mondo S.J."/>
            <person name="Dannebaum R.O."/>
            <person name="Kuo R.C."/>
            <person name="Labutti K."/>
            <person name="Haridas S."/>
            <person name="Kuo A."/>
            <person name="Salamov A."/>
            <person name="Ahrendt S.R."/>
            <person name="Lipzen A."/>
            <person name="Sullivan W."/>
            <person name="Andreopoulos W.B."/>
            <person name="Clum A."/>
            <person name="Lindquist E."/>
            <person name="Daum C."/>
            <person name="Ramamoorthy G.K."/>
            <person name="Gryganskyi A."/>
            <person name="Culley D."/>
            <person name="Magnuson J.K."/>
            <person name="James T.Y."/>
            <person name="O'Malley M.A."/>
            <person name="Stajich J.E."/>
            <person name="Spatafora J.W."/>
            <person name="Visel A."/>
            <person name="Grigoriev I.V."/>
        </authorList>
    </citation>
    <scope>NUCLEOTIDE SEQUENCE [LARGE SCALE GENOMIC DNA]</scope>
    <source>
        <strain evidence="2 3">NRRL 3301</strain>
    </source>
</reference>
<evidence type="ECO:0000313" key="2">
    <source>
        <dbReference type="EMBL" id="ORX56413.1"/>
    </source>
</evidence>
<dbReference type="Proteomes" id="UP000242146">
    <property type="component" value="Unassembled WGS sequence"/>
</dbReference>
<gene>
    <name evidence="2" type="ORF">DM01DRAFT_1334899</name>
</gene>
<dbReference type="SUPFAM" id="SSF56808">
    <property type="entry name" value="Ribosomal protein L1"/>
    <property type="match status" value="1"/>
</dbReference>